<reference evidence="2" key="1">
    <citation type="journal article" date="2013" name="Genome Announc.">
        <title>Whole-Genome Sequencing of Lactobacillus shenzhenensis Strain LY-73T.</title>
        <authorList>
            <person name="Lin Z."/>
            <person name="Liu Z."/>
            <person name="Yang R."/>
            <person name="Zou Y."/>
            <person name="Wan D."/>
            <person name="Chen J."/>
            <person name="Guo M."/>
            <person name="Zhao J."/>
            <person name="Fang C."/>
            <person name="Yang R."/>
            <person name="Liu F."/>
        </authorList>
    </citation>
    <scope>NUCLEOTIDE SEQUENCE [LARGE SCALE GENOMIC DNA]</scope>
    <source>
        <strain evidence="2">LY-73</strain>
    </source>
</reference>
<dbReference type="EMBL" id="KI271589">
    <property type="protein sequence ID" value="ERL65161.1"/>
    <property type="molecule type" value="Genomic_DNA"/>
</dbReference>
<keyword evidence="2" id="KW-1185">Reference proteome</keyword>
<gene>
    <name evidence="1" type="ORF">L248_3099</name>
</gene>
<accession>U4TJY9</accession>
<evidence type="ECO:0000313" key="1">
    <source>
        <dbReference type="EMBL" id="ERL65161.1"/>
    </source>
</evidence>
<name>U4TJY9_9LACO</name>
<dbReference type="HOGENOM" id="CLU_2991113_0_0_9"/>
<protein>
    <submittedName>
        <fullName evidence="1">Uncharacterized protein</fullName>
    </submittedName>
</protein>
<proteinExistence type="predicted"/>
<organism evidence="1 2">
    <name type="scientific">Schleiferilactobacillus shenzhenensis LY-73</name>
    <dbReference type="NCBI Taxonomy" id="1231336"/>
    <lineage>
        <taxon>Bacteria</taxon>
        <taxon>Bacillati</taxon>
        <taxon>Bacillota</taxon>
        <taxon>Bacilli</taxon>
        <taxon>Lactobacillales</taxon>
        <taxon>Lactobacillaceae</taxon>
        <taxon>Schleiferilactobacillus</taxon>
    </lineage>
</organism>
<dbReference type="AlphaFoldDB" id="U4TJY9"/>
<evidence type="ECO:0000313" key="2">
    <source>
        <dbReference type="Proteomes" id="UP000030647"/>
    </source>
</evidence>
<sequence length="57" mass="6699">MNDEQKDNEFVDFDNFDNDRQPAGLSFKTKKPNNTVKAIIVGVLALAFLRHHRRNRR</sequence>
<dbReference type="RefSeq" id="WP_022529684.1">
    <property type="nucleotide sequence ID" value="NZ_KI271589.1"/>
</dbReference>
<dbReference type="Proteomes" id="UP000030647">
    <property type="component" value="Unassembled WGS sequence"/>
</dbReference>
<dbReference type="STRING" id="1231336.L248_3099"/>